<dbReference type="InterPro" id="IPR024884">
    <property type="entry name" value="NAPE-PLD"/>
</dbReference>
<reference evidence="2 3" key="1">
    <citation type="journal article" date="2013" name="Stand. Genomic Sci.">
        <title>Genomic Encyclopedia of Type Strains, Phase I: The one thousand microbial genomes (KMG-I) project.</title>
        <authorList>
            <person name="Kyrpides N.C."/>
            <person name="Woyke T."/>
            <person name="Eisen J.A."/>
            <person name="Garrity G."/>
            <person name="Lilburn T.G."/>
            <person name="Beck B.J."/>
            <person name="Whitman W.B."/>
            <person name="Hugenholtz P."/>
            <person name="Klenk H.P."/>
        </authorList>
    </citation>
    <scope>NUCLEOTIDE SEQUENCE [LARGE SCALE GENOMIC DNA]</scope>
    <source>
        <strain evidence="2 3">DSM 13484</strain>
    </source>
</reference>
<gene>
    <name evidence="2" type="ORF">LX66_4007</name>
</gene>
<dbReference type="GO" id="GO:0070290">
    <property type="term" value="F:N-acylphosphatidylethanolamine-specific phospholipase D activity"/>
    <property type="evidence" value="ECO:0007669"/>
    <property type="project" value="InterPro"/>
</dbReference>
<accession>A0A562T0F6</accession>
<dbReference type="PANTHER" id="PTHR15032">
    <property type="entry name" value="N-ACYL-PHOSPHATIDYLETHANOLAMINE-HYDROLYZING PHOSPHOLIPASE D"/>
    <property type="match status" value="1"/>
</dbReference>
<dbReference type="Proteomes" id="UP000316778">
    <property type="component" value="Unassembled WGS sequence"/>
</dbReference>
<keyword evidence="3" id="KW-1185">Reference proteome</keyword>
<dbReference type="AlphaFoldDB" id="A0A562T0F6"/>
<dbReference type="PIRSF" id="PIRSF038896">
    <property type="entry name" value="NAPE-PLD"/>
    <property type="match status" value="1"/>
</dbReference>
<evidence type="ECO:0000259" key="1">
    <source>
        <dbReference type="Pfam" id="PF12706"/>
    </source>
</evidence>
<name>A0A562T0F6_CHIJA</name>
<dbReference type="GO" id="GO:0005737">
    <property type="term" value="C:cytoplasm"/>
    <property type="evidence" value="ECO:0007669"/>
    <property type="project" value="TreeGrafter"/>
</dbReference>
<dbReference type="Gene3D" id="3.60.15.10">
    <property type="entry name" value="Ribonuclease Z/Hydroxyacylglutathione hydrolase-like"/>
    <property type="match status" value="1"/>
</dbReference>
<organism evidence="2 3">
    <name type="scientific">Chitinophaga japonensis</name>
    <name type="common">Flexibacter japonensis</name>
    <dbReference type="NCBI Taxonomy" id="104662"/>
    <lineage>
        <taxon>Bacteria</taxon>
        <taxon>Pseudomonadati</taxon>
        <taxon>Bacteroidota</taxon>
        <taxon>Chitinophagia</taxon>
        <taxon>Chitinophagales</taxon>
        <taxon>Chitinophagaceae</taxon>
        <taxon>Chitinophaga</taxon>
    </lineage>
</organism>
<protein>
    <submittedName>
        <fullName evidence="2">L-ascorbate metabolism protein UlaG (Beta-lactamase superfamily)</fullName>
    </submittedName>
</protein>
<dbReference type="PANTHER" id="PTHR15032:SF4">
    <property type="entry name" value="N-ACYL-PHOSPHATIDYLETHANOLAMINE-HYDROLYZING PHOSPHOLIPASE D"/>
    <property type="match status" value="1"/>
</dbReference>
<comment type="caution">
    <text evidence="2">The sequence shown here is derived from an EMBL/GenBank/DDBJ whole genome shotgun (WGS) entry which is preliminary data.</text>
</comment>
<feature type="domain" description="Metallo-beta-lactamase" evidence="1">
    <location>
        <begin position="88"/>
        <end position="284"/>
    </location>
</feature>
<evidence type="ECO:0000313" key="2">
    <source>
        <dbReference type="EMBL" id="TWI86744.1"/>
    </source>
</evidence>
<proteinExistence type="predicted"/>
<dbReference type="SUPFAM" id="SSF56281">
    <property type="entry name" value="Metallo-hydrolase/oxidoreductase"/>
    <property type="match status" value="1"/>
</dbReference>
<sequence length="335" mass="37348">MIMKKKWRSLSDSAHYQRNKFLNLSATPVMAEGVSFSKLLFDYIRRPSSITPSHALPSVQTDLRALPGDAPVIVWFGHSSYLLHYRDTNILVDPVFSGHASPLPGMIKAFAGTGTYGVTDMPPLDYLLLSHNHYDHLDKKTIAALQPHTGACYVPLGVGRDIGSPAATDLRITEMDWWETVQLPPDMQLTATPARHFSGRGLRRATSLWASYVLQMPGYTIFIGGDSGYDTHFRDIGEKYGPFDLAILECGQYNASWPYIHMFPEQTLQAAEDLQAKALLPVHWGKFALANHPWNEPIRRLTSAASGSGITVTTPLIGEPVVLGHSYPQQQWWEF</sequence>
<dbReference type="GO" id="GO:0008270">
    <property type="term" value="F:zinc ion binding"/>
    <property type="evidence" value="ECO:0007669"/>
    <property type="project" value="InterPro"/>
</dbReference>
<dbReference type="EMBL" id="VLLG01000004">
    <property type="protein sequence ID" value="TWI86744.1"/>
    <property type="molecule type" value="Genomic_DNA"/>
</dbReference>
<dbReference type="InterPro" id="IPR036866">
    <property type="entry name" value="RibonucZ/Hydroxyglut_hydro"/>
</dbReference>
<dbReference type="InterPro" id="IPR001279">
    <property type="entry name" value="Metallo-B-lactamas"/>
</dbReference>
<evidence type="ECO:0000313" key="3">
    <source>
        <dbReference type="Proteomes" id="UP000316778"/>
    </source>
</evidence>
<dbReference type="Pfam" id="PF12706">
    <property type="entry name" value="Lactamase_B_2"/>
    <property type="match status" value="1"/>
</dbReference>